<keyword evidence="2" id="KW-1003">Cell membrane</keyword>
<dbReference type="Proteomes" id="UP000244962">
    <property type="component" value="Unassembled WGS sequence"/>
</dbReference>
<accession>A0A2U1TBY0</accession>
<evidence type="ECO:0000313" key="9">
    <source>
        <dbReference type="Proteomes" id="UP000244962"/>
    </source>
</evidence>
<feature type="compositionally biased region" description="Basic and acidic residues" evidence="6">
    <location>
        <begin position="25"/>
        <end position="36"/>
    </location>
</feature>
<evidence type="ECO:0000313" key="8">
    <source>
        <dbReference type="EMBL" id="PWC06384.1"/>
    </source>
</evidence>
<feature type="transmembrane region" description="Helical" evidence="7">
    <location>
        <begin position="64"/>
        <end position="87"/>
    </location>
</feature>
<feature type="compositionally biased region" description="Basic and acidic residues" evidence="6">
    <location>
        <begin position="329"/>
        <end position="355"/>
    </location>
</feature>
<dbReference type="PANTHER" id="PTHR30213">
    <property type="entry name" value="INNER MEMBRANE PROTEIN YHJD"/>
    <property type="match status" value="1"/>
</dbReference>
<dbReference type="InterPro" id="IPR017039">
    <property type="entry name" value="Virul_fac_BrkB"/>
</dbReference>
<dbReference type="NCBIfam" id="TIGR00765">
    <property type="entry name" value="yihY_not_rbn"/>
    <property type="match status" value="1"/>
</dbReference>
<evidence type="ECO:0000256" key="6">
    <source>
        <dbReference type="SAM" id="MobiDB-lite"/>
    </source>
</evidence>
<feature type="transmembrane region" description="Helical" evidence="7">
    <location>
        <begin position="245"/>
        <end position="268"/>
    </location>
</feature>
<evidence type="ECO:0000256" key="2">
    <source>
        <dbReference type="ARBA" id="ARBA00022475"/>
    </source>
</evidence>
<proteinExistence type="predicted"/>
<feature type="transmembrane region" description="Helical" evidence="7">
    <location>
        <begin position="214"/>
        <end position="233"/>
    </location>
</feature>
<comment type="caution">
    <text evidence="8">The sequence shown here is derived from an EMBL/GenBank/DDBJ whole genome shotgun (WGS) entry which is preliminary data.</text>
</comment>
<feature type="transmembrane region" description="Helical" evidence="7">
    <location>
        <begin position="280"/>
        <end position="302"/>
    </location>
</feature>
<keyword evidence="4 7" id="KW-1133">Transmembrane helix</keyword>
<dbReference type="RefSeq" id="WP_108963376.1">
    <property type="nucleotide sequence ID" value="NZ_QEFB01000013.1"/>
</dbReference>
<keyword evidence="5 7" id="KW-0472">Membrane</keyword>
<dbReference type="Pfam" id="PF03631">
    <property type="entry name" value="Virul_fac_BrkB"/>
    <property type="match status" value="1"/>
</dbReference>
<evidence type="ECO:0000256" key="1">
    <source>
        <dbReference type="ARBA" id="ARBA00004651"/>
    </source>
</evidence>
<dbReference type="GO" id="GO:0005886">
    <property type="term" value="C:plasma membrane"/>
    <property type="evidence" value="ECO:0007669"/>
    <property type="project" value="UniProtKB-SubCell"/>
</dbReference>
<organism evidence="8 9">
    <name type="scientific">Mycetocola zhujimingii</name>
    <dbReference type="NCBI Taxonomy" id="2079792"/>
    <lineage>
        <taxon>Bacteria</taxon>
        <taxon>Bacillati</taxon>
        <taxon>Actinomycetota</taxon>
        <taxon>Actinomycetes</taxon>
        <taxon>Micrococcales</taxon>
        <taxon>Microbacteriaceae</taxon>
        <taxon>Mycetocola</taxon>
    </lineage>
</organism>
<feature type="region of interest" description="Disordered" evidence="6">
    <location>
        <begin position="319"/>
        <end position="372"/>
    </location>
</feature>
<gene>
    <name evidence="8" type="ORF">DF223_12340</name>
</gene>
<keyword evidence="9" id="KW-1185">Reference proteome</keyword>
<dbReference type="EMBL" id="QEFB01000013">
    <property type="protein sequence ID" value="PWC06384.1"/>
    <property type="molecule type" value="Genomic_DNA"/>
</dbReference>
<evidence type="ECO:0000256" key="4">
    <source>
        <dbReference type="ARBA" id="ARBA00022989"/>
    </source>
</evidence>
<comment type="subcellular location">
    <subcellularLocation>
        <location evidence="1">Cell membrane</location>
        <topology evidence="1">Multi-pass membrane protein</topology>
    </subcellularLocation>
</comment>
<sequence>MSTEQNPSKGREDSVAKEQNAPDPNDSRKPDDPSDVKKPSWGYVFKRTIREFGRDKCTTLAAALTYYAVLAIFPALLALISLIGLFGEAGETTKLLLQIIETAGSESTAETLRGPIEQLASAPGAGLALVIGLLGAIWSASGYVNAFSQAMNQVYEVDEGRPFWKLRPVILLITVVLLLIAVVIILLLIISGPIAKAIGDVIGLGDVAVTVWNIAKWPVIAILAIIMVAVLYYGTPNVKQPKFKWMTLGAFIALLVMAIATVGFFFYVSNFSNYQATYGSIAGVIIMLLWLWLMNLSLLFGAEFDAEMERGRQLQGGIEAEDSLQLPPRDTKASEKKLDKEKDDIERGRKLRETEGESQSAPESESRSDRRS</sequence>
<feature type="region of interest" description="Disordered" evidence="6">
    <location>
        <begin position="1"/>
        <end position="36"/>
    </location>
</feature>
<feature type="transmembrane region" description="Helical" evidence="7">
    <location>
        <begin position="169"/>
        <end position="194"/>
    </location>
</feature>
<evidence type="ECO:0000256" key="7">
    <source>
        <dbReference type="SAM" id="Phobius"/>
    </source>
</evidence>
<evidence type="ECO:0000256" key="3">
    <source>
        <dbReference type="ARBA" id="ARBA00022692"/>
    </source>
</evidence>
<protein>
    <submittedName>
        <fullName evidence="8">Ribonuclease BN</fullName>
    </submittedName>
</protein>
<name>A0A2U1TBY0_9MICO</name>
<dbReference type="AlphaFoldDB" id="A0A2U1TBY0"/>
<dbReference type="PANTHER" id="PTHR30213:SF0">
    <property type="entry name" value="UPF0761 MEMBRANE PROTEIN YIHY"/>
    <property type="match status" value="1"/>
</dbReference>
<reference evidence="9" key="1">
    <citation type="submission" date="2018-04" db="EMBL/GenBank/DDBJ databases">
        <authorList>
            <person name="Liu S."/>
            <person name="Wang Z."/>
            <person name="Li J."/>
        </authorList>
    </citation>
    <scope>NUCLEOTIDE SEQUENCE [LARGE SCALE GENOMIC DNA]</scope>
    <source>
        <strain evidence="9">622</strain>
    </source>
</reference>
<evidence type="ECO:0000256" key="5">
    <source>
        <dbReference type="ARBA" id="ARBA00023136"/>
    </source>
</evidence>
<feature type="transmembrane region" description="Helical" evidence="7">
    <location>
        <begin position="125"/>
        <end position="148"/>
    </location>
</feature>
<keyword evidence="3 7" id="KW-0812">Transmembrane</keyword>